<sequence length="163" mass="17646">MGLHHPQVRDLARSRAPKQAPESLHLSRPLCTTLLIAVRGSTTARATQATRSTPPARRGGRVGKLARNHPFHRSTIGAPRRVLMPTSSRRRAAGWLTDQALSKCSCQICRRSQFSSSSSDVSSNSSYASSFSTSFSSSSDSSDGSSVMIVNPNYNIIENPIFV</sequence>
<dbReference type="Proteomes" id="UP000554482">
    <property type="component" value="Unassembled WGS sequence"/>
</dbReference>
<keyword evidence="3" id="KW-1185">Reference proteome</keyword>
<protein>
    <submittedName>
        <fullName evidence="2">Uncharacterized protein</fullName>
    </submittedName>
</protein>
<evidence type="ECO:0000313" key="2">
    <source>
        <dbReference type="EMBL" id="KAF5182811.1"/>
    </source>
</evidence>
<name>A0A7J6VDP9_THATH</name>
<dbReference type="EMBL" id="JABWDY010034291">
    <property type="protein sequence ID" value="KAF5182811.1"/>
    <property type="molecule type" value="Genomic_DNA"/>
</dbReference>
<comment type="caution">
    <text evidence="2">The sequence shown here is derived from an EMBL/GenBank/DDBJ whole genome shotgun (WGS) entry which is preliminary data.</text>
</comment>
<proteinExistence type="predicted"/>
<feature type="region of interest" description="Disordered" evidence="1">
    <location>
        <begin position="1"/>
        <end position="24"/>
    </location>
</feature>
<evidence type="ECO:0000256" key="1">
    <source>
        <dbReference type="SAM" id="MobiDB-lite"/>
    </source>
</evidence>
<accession>A0A7J6VDP9</accession>
<dbReference type="AlphaFoldDB" id="A0A7J6VDP9"/>
<reference evidence="2 3" key="1">
    <citation type="submission" date="2020-06" db="EMBL/GenBank/DDBJ databases">
        <title>Transcriptomic and genomic resources for Thalictrum thalictroides and T. hernandezii: Facilitating candidate gene discovery in an emerging model plant lineage.</title>
        <authorList>
            <person name="Arias T."/>
            <person name="Riano-Pachon D.M."/>
            <person name="Di Stilio V.S."/>
        </authorList>
    </citation>
    <scope>NUCLEOTIDE SEQUENCE [LARGE SCALE GENOMIC DNA]</scope>
    <source>
        <strain evidence="3">cv. WT478/WT964</strain>
        <tissue evidence="2">Leaves</tissue>
    </source>
</reference>
<gene>
    <name evidence="2" type="ORF">FRX31_027601</name>
</gene>
<feature type="compositionally biased region" description="Low complexity" evidence="1">
    <location>
        <begin position="42"/>
        <end position="57"/>
    </location>
</feature>
<feature type="region of interest" description="Disordered" evidence="1">
    <location>
        <begin position="42"/>
        <end position="63"/>
    </location>
</feature>
<organism evidence="2 3">
    <name type="scientific">Thalictrum thalictroides</name>
    <name type="common">Rue-anemone</name>
    <name type="synonym">Anemone thalictroides</name>
    <dbReference type="NCBI Taxonomy" id="46969"/>
    <lineage>
        <taxon>Eukaryota</taxon>
        <taxon>Viridiplantae</taxon>
        <taxon>Streptophyta</taxon>
        <taxon>Embryophyta</taxon>
        <taxon>Tracheophyta</taxon>
        <taxon>Spermatophyta</taxon>
        <taxon>Magnoliopsida</taxon>
        <taxon>Ranunculales</taxon>
        <taxon>Ranunculaceae</taxon>
        <taxon>Thalictroideae</taxon>
        <taxon>Thalictrum</taxon>
    </lineage>
</organism>
<evidence type="ECO:0000313" key="3">
    <source>
        <dbReference type="Proteomes" id="UP000554482"/>
    </source>
</evidence>